<evidence type="ECO:0000259" key="7">
    <source>
        <dbReference type="PROSITE" id="PS50887"/>
    </source>
</evidence>
<evidence type="ECO:0000256" key="2">
    <source>
        <dbReference type="ARBA" id="ARBA00022692"/>
    </source>
</evidence>
<dbReference type="RefSeq" id="WP_301066477.1">
    <property type="nucleotide sequence ID" value="NZ_CP118710.1"/>
</dbReference>
<dbReference type="InterPro" id="IPR043128">
    <property type="entry name" value="Rev_trsase/Diguanyl_cyclase"/>
</dbReference>
<dbReference type="CDD" id="cd01949">
    <property type="entry name" value="GGDEF"/>
    <property type="match status" value="1"/>
</dbReference>
<feature type="domain" description="GGDEF" evidence="7">
    <location>
        <begin position="237"/>
        <end position="367"/>
    </location>
</feature>
<feature type="transmembrane region" description="Helical" evidence="5">
    <location>
        <begin position="177"/>
        <end position="198"/>
    </location>
</feature>
<evidence type="ECO:0000313" key="9">
    <source>
        <dbReference type="Proteomes" id="UP001239257"/>
    </source>
</evidence>
<keyword evidence="3 5" id="KW-1133">Transmembrane helix</keyword>
<keyword evidence="8" id="KW-0548">Nucleotidyltransferase</keyword>
<dbReference type="GO" id="GO:0016020">
    <property type="term" value="C:membrane"/>
    <property type="evidence" value="ECO:0007669"/>
    <property type="project" value="UniProtKB-SubCell"/>
</dbReference>
<dbReference type="GO" id="GO:0007165">
    <property type="term" value="P:signal transduction"/>
    <property type="evidence" value="ECO:0007669"/>
    <property type="project" value="UniProtKB-ARBA"/>
</dbReference>
<dbReference type="InterPro" id="IPR000160">
    <property type="entry name" value="GGDEF_dom"/>
</dbReference>
<proteinExistence type="predicted"/>
<dbReference type="NCBIfam" id="TIGR00254">
    <property type="entry name" value="GGDEF"/>
    <property type="match status" value="1"/>
</dbReference>
<sequence length="367" mass="41994">MNNWSLVSEQFIGKANLVRNISLAPDDIISHVYPLERNEKAIGLDFRTAPNQYRTVQIAKQQKKVYVAGPLELVQGGTALIARYPIFTDIPNNEEYWGGLSVVIDYDKLIEKSDLNTLQGADIALTGYINGELIEGNEKVLDDYDLSLPIYLPSGEWTLFAKYTDFDQFEGIRRFEILFKTIGWVTFSLFYVLIWFLMKNYLLAKNLSLHDELTRLPNRRFLFSELDRIMSRSDGVVHLTILNIDLNKFKAINDSLGHEAGDAVLKHIARVLTQSLRSSDFISRVGGDEFIVILQRATNPHDVQKIIENIQVHAEQNMFRWQDTDLHLSLSIGHYSYTGKADPSSINEILSKADISMYEVKRRNSDK</sequence>
<dbReference type="Pfam" id="PF03924">
    <property type="entry name" value="CHASE"/>
    <property type="match status" value="1"/>
</dbReference>
<dbReference type="InterPro" id="IPR042240">
    <property type="entry name" value="CHASE_sf"/>
</dbReference>
<protein>
    <submittedName>
        <fullName evidence="8">Diguanylate cyclase</fullName>
        <ecNumber evidence="8">2.7.7.65</ecNumber>
    </submittedName>
</protein>
<dbReference type="InterPro" id="IPR006189">
    <property type="entry name" value="CHASE_dom"/>
</dbReference>
<dbReference type="PROSITE" id="PS50839">
    <property type="entry name" value="CHASE"/>
    <property type="match status" value="1"/>
</dbReference>
<evidence type="ECO:0000313" key="8">
    <source>
        <dbReference type="EMBL" id="WGK83192.1"/>
    </source>
</evidence>
<evidence type="ECO:0000259" key="6">
    <source>
        <dbReference type="PROSITE" id="PS50839"/>
    </source>
</evidence>
<dbReference type="SMART" id="SM00267">
    <property type="entry name" value="GGDEF"/>
    <property type="match status" value="1"/>
</dbReference>
<organism evidence="8 9">
    <name type="scientific">Vibrio aestuarianus</name>
    <dbReference type="NCBI Taxonomy" id="28171"/>
    <lineage>
        <taxon>Bacteria</taxon>
        <taxon>Pseudomonadati</taxon>
        <taxon>Pseudomonadota</taxon>
        <taxon>Gammaproteobacteria</taxon>
        <taxon>Vibrionales</taxon>
        <taxon>Vibrionaceae</taxon>
        <taxon>Vibrio</taxon>
    </lineage>
</organism>
<dbReference type="PANTHER" id="PTHR46663:SF2">
    <property type="entry name" value="GGDEF DOMAIN-CONTAINING PROTEIN"/>
    <property type="match status" value="1"/>
</dbReference>
<dbReference type="InterPro" id="IPR052163">
    <property type="entry name" value="DGC-Regulatory_Protein"/>
</dbReference>
<dbReference type="Gene3D" id="3.30.450.350">
    <property type="entry name" value="CHASE domain"/>
    <property type="match status" value="1"/>
</dbReference>
<name>A0AAX3U6P3_9VIBR</name>
<dbReference type="AlphaFoldDB" id="A0AAX3U6P3"/>
<dbReference type="SMART" id="SM01079">
    <property type="entry name" value="CHASE"/>
    <property type="match status" value="1"/>
</dbReference>
<evidence type="ECO:0000256" key="4">
    <source>
        <dbReference type="ARBA" id="ARBA00023136"/>
    </source>
</evidence>
<accession>A0AAX3U6P3</accession>
<keyword evidence="8" id="KW-0808">Transferase</keyword>
<gene>
    <name evidence="8" type="ORF">PYE51_17680</name>
</gene>
<evidence type="ECO:0000256" key="5">
    <source>
        <dbReference type="SAM" id="Phobius"/>
    </source>
</evidence>
<dbReference type="PROSITE" id="PS50887">
    <property type="entry name" value="GGDEF"/>
    <property type="match status" value="1"/>
</dbReference>
<dbReference type="Proteomes" id="UP001239257">
    <property type="component" value="Chromosome 2"/>
</dbReference>
<dbReference type="EC" id="2.7.7.65" evidence="8"/>
<dbReference type="InterPro" id="IPR029787">
    <property type="entry name" value="Nucleotide_cyclase"/>
</dbReference>
<dbReference type="SUPFAM" id="SSF55073">
    <property type="entry name" value="Nucleotide cyclase"/>
    <property type="match status" value="1"/>
</dbReference>
<comment type="subcellular location">
    <subcellularLocation>
        <location evidence="1">Membrane</location>
    </subcellularLocation>
</comment>
<feature type="domain" description="CHASE" evidence="6">
    <location>
        <begin position="28"/>
        <end position="118"/>
    </location>
</feature>
<keyword evidence="4 5" id="KW-0472">Membrane</keyword>
<keyword evidence="2 5" id="KW-0812">Transmembrane</keyword>
<dbReference type="PANTHER" id="PTHR46663">
    <property type="entry name" value="DIGUANYLATE CYCLASE DGCT-RELATED"/>
    <property type="match status" value="1"/>
</dbReference>
<evidence type="ECO:0000256" key="1">
    <source>
        <dbReference type="ARBA" id="ARBA00004370"/>
    </source>
</evidence>
<dbReference type="EMBL" id="CP118710">
    <property type="protein sequence ID" value="WGK83192.1"/>
    <property type="molecule type" value="Genomic_DNA"/>
</dbReference>
<dbReference type="GO" id="GO:0052621">
    <property type="term" value="F:diguanylate cyclase activity"/>
    <property type="evidence" value="ECO:0007669"/>
    <property type="project" value="UniProtKB-EC"/>
</dbReference>
<dbReference type="Pfam" id="PF00990">
    <property type="entry name" value="GGDEF"/>
    <property type="match status" value="1"/>
</dbReference>
<reference evidence="8" key="1">
    <citation type="submission" date="2022-02" db="EMBL/GenBank/DDBJ databases">
        <title>Emergence and expansion in Europe of a Vibrio aestuarianus clonal complex pathogenic for oysters.</title>
        <authorList>
            <person name="Mesnil A."/>
            <person name="Travers M.-A."/>
        </authorList>
    </citation>
    <scope>NUCLEOTIDE SEQUENCE</scope>
    <source>
        <strain evidence="8">U29</strain>
    </source>
</reference>
<evidence type="ECO:0000256" key="3">
    <source>
        <dbReference type="ARBA" id="ARBA00022989"/>
    </source>
</evidence>
<dbReference type="Gene3D" id="3.30.70.270">
    <property type="match status" value="1"/>
</dbReference>